<dbReference type="GeneID" id="25913409"/>
<keyword evidence="1" id="KW-1133">Transmembrane helix</keyword>
<proteinExistence type="predicted"/>
<reference evidence="2 3" key="1">
    <citation type="submission" date="2011-02" db="EMBL/GenBank/DDBJ databases">
        <title>The Genome Sequence of Sphaeroforma arctica JP610.</title>
        <authorList>
            <consortium name="The Broad Institute Genome Sequencing Platform"/>
            <person name="Russ C."/>
            <person name="Cuomo C."/>
            <person name="Young S.K."/>
            <person name="Zeng Q."/>
            <person name="Gargeya S."/>
            <person name="Alvarado L."/>
            <person name="Berlin A."/>
            <person name="Chapman S.B."/>
            <person name="Chen Z."/>
            <person name="Freedman E."/>
            <person name="Gellesch M."/>
            <person name="Goldberg J."/>
            <person name="Griggs A."/>
            <person name="Gujja S."/>
            <person name="Heilman E."/>
            <person name="Heiman D."/>
            <person name="Howarth C."/>
            <person name="Mehta T."/>
            <person name="Neiman D."/>
            <person name="Pearson M."/>
            <person name="Roberts A."/>
            <person name="Saif S."/>
            <person name="Shea T."/>
            <person name="Shenoy N."/>
            <person name="Sisk P."/>
            <person name="Stolte C."/>
            <person name="Sykes S."/>
            <person name="White J."/>
            <person name="Yandava C."/>
            <person name="Burger G."/>
            <person name="Gray M.W."/>
            <person name="Holland P.W.H."/>
            <person name="King N."/>
            <person name="Lang F.B.F."/>
            <person name="Roger A.J."/>
            <person name="Ruiz-Trillo I."/>
            <person name="Haas B."/>
            <person name="Nusbaum C."/>
            <person name="Birren B."/>
        </authorList>
    </citation>
    <scope>NUCLEOTIDE SEQUENCE [LARGE SCALE GENOMIC DNA]</scope>
    <source>
        <strain evidence="2 3">JP610</strain>
    </source>
</reference>
<dbReference type="EMBL" id="KQ244292">
    <property type="protein sequence ID" value="KNC74553.1"/>
    <property type="molecule type" value="Genomic_DNA"/>
</dbReference>
<sequence length="188" mass="20990">FKPEETGTIEDLKNMKKIISHESSFSPSSIESHVVDICRDSSRSANNNATGLCSGAVIAEGHYAVTPEDGASSAAQYLGWWSLLVDVITWSTGFTIFMVATQTADDHSKGTNNAVIRFPLTLTHLTLQFIVWMLLAIFLYWAREEPEISTKNKYFLVQVTLCSGLLILSRFFGLLMEHQYIPSDIYSN</sequence>
<feature type="transmembrane region" description="Helical" evidence="1">
    <location>
        <begin position="120"/>
        <end position="142"/>
    </location>
</feature>
<evidence type="ECO:0000313" key="2">
    <source>
        <dbReference type="EMBL" id="KNC74553.1"/>
    </source>
</evidence>
<name>A0A0L0FES5_9EUKA</name>
<dbReference type="RefSeq" id="XP_014148455.1">
    <property type="nucleotide sequence ID" value="XM_014292980.1"/>
</dbReference>
<protein>
    <submittedName>
        <fullName evidence="2">Uncharacterized protein</fullName>
    </submittedName>
</protein>
<feature type="non-terminal residue" evidence="2">
    <location>
        <position position="188"/>
    </location>
</feature>
<evidence type="ECO:0000256" key="1">
    <source>
        <dbReference type="SAM" id="Phobius"/>
    </source>
</evidence>
<dbReference type="Proteomes" id="UP000054560">
    <property type="component" value="Unassembled WGS sequence"/>
</dbReference>
<keyword evidence="1" id="KW-0812">Transmembrane</keyword>
<feature type="transmembrane region" description="Helical" evidence="1">
    <location>
        <begin position="154"/>
        <end position="176"/>
    </location>
</feature>
<gene>
    <name evidence="2" type="ORF">SARC_12905</name>
</gene>
<dbReference type="AlphaFoldDB" id="A0A0L0FES5"/>
<accession>A0A0L0FES5</accession>
<keyword evidence="1" id="KW-0472">Membrane</keyword>
<feature type="non-terminal residue" evidence="2">
    <location>
        <position position="1"/>
    </location>
</feature>
<keyword evidence="3" id="KW-1185">Reference proteome</keyword>
<evidence type="ECO:0000313" key="3">
    <source>
        <dbReference type="Proteomes" id="UP000054560"/>
    </source>
</evidence>
<feature type="transmembrane region" description="Helical" evidence="1">
    <location>
        <begin position="78"/>
        <end position="100"/>
    </location>
</feature>
<organism evidence="2 3">
    <name type="scientific">Sphaeroforma arctica JP610</name>
    <dbReference type="NCBI Taxonomy" id="667725"/>
    <lineage>
        <taxon>Eukaryota</taxon>
        <taxon>Ichthyosporea</taxon>
        <taxon>Ichthyophonida</taxon>
        <taxon>Sphaeroforma</taxon>
    </lineage>
</organism>